<dbReference type="GO" id="GO:0016034">
    <property type="term" value="F:maleylacetoacetate isomerase activity"/>
    <property type="evidence" value="ECO:0007669"/>
    <property type="project" value="TreeGrafter"/>
</dbReference>
<dbReference type="InterPro" id="IPR036282">
    <property type="entry name" value="Glutathione-S-Trfase_C_sf"/>
</dbReference>
<evidence type="ECO:0000313" key="3">
    <source>
        <dbReference type="Proteomes" id="UP000236220"/>
    </source>
</evidence>
<dbReference type="InterPro" id="IPR036249">
    <property type="entry name" value="Thioredoxin-like_sf"/>
</dbReference>
<dbReference type="InterPro" id="IPR004045">
    <property type="entry name" value="Glutathione_S-Trfase_N"/>
</dbReference>
<dbReference type="PANTHER" id="PTHR42673:SF4">
    <property type="entry name" value="MALEYLACETOACETATE ISOMERASE"/>
    <property type="match status" value="1"/>
</dbReference>
<dbReference type="Proteomes" id="UP000236220">
    <property type="component" value="Unassembled WGS sequence"/>
</dbReference>
<name>A0A2K1PZ98_9GAMM</name>
<dbReference type="GO" id="GO:0006749">
    <property type="term" value="P:glutathione metabolic process"/>
    <property type="evidence" value="ECO:0007669"/>
    <property type="project" value="TreeGrafter"/>
</dbReference>
<organism evidence="2 3">
    <name type="scientific">Solilutibacter silvestris</name>
    <dbReference type="NCBI Taxonomy" id="1645665"/>
    <lineage>
        <taxon>Bacteria</taxon>
        <taxon>Pseudomonadati</taxon>
        <taxon>Pseudomonadota</taxon>
        <taxon>Gammaproteobacteria</taxon>
        <taxon>Lysobacterales</taxon>
        <taxon>Lysobacteraceae</taxon>
        <taxon>Solilutibacter</taxon>
    </lineage>
</organism>
<reference evidence="2 3" key="1">
    <citation type="submission" date="2017-08" db="EMBL/GenBank/DDBJ databases">
        <title>Lysobacter sylvestris genome.</title>
        <authorList>
            <person name="Zhang D.-C."/>
            <person name="Albuquerque L."/>
            <person name="Franca L."/>
            <person name="Froufe H.J.C."/>
            <person name="Barroso C."/>
            <person name="Egas C."/>
            <person name="Da Costa M."/>
            <person name="Margesin R."/>
        </authorList>
    </citation>
    <scope>NUCLEOTIDE SEQUENCE [LARGE SCALE GENOMIC DNA]</scope>
    <source>
        <strain evidence="2 3">AM20-91</strain>
    </source>
</reference>
<dbReference type="SUPFAM" id="SSF47616">
    <property type="entry name" value="GST C-terminal domain-like"/>
    <property type="match status" value="1"/>
</dbReference>
<dbReference type="RefSeq" id="WP_103075737.1">
    <property type="nucleotide sequence ID" value="NZ_NPZB01000002.1"/>
</dbReference>
<dbReference type="CDD" id="cd03043">
    <property type="entry name" value="GST_N_1"/>
    <property type="match status" value="1"/>
</dbReference>
<dbReference type="GO" id="GO:0006559">
    <property type="term" value="P:L-phenylalanine catabolic process"/>
    <property type="evidence" value="ECO:0007669"/>
    <property type="project" value="TreeGrafter"/>
</dbReference>
<dbReference type="EMBL" id="NPZB01000002">
    <property type="protein sequence ID" value="PNS08115.1"/>
    <property type="molecule type" value="Genomic_DNA"/>
</dbReference>
<dbReference type="Gene3D" id="3.40.30.10">
    <property type="entry name" value="Glutaredoxin"/>
    <property type="match status" value="1"/>
</dbReference>
<dbReference type="CDD" id="cd03194">
    <property type="entry name" value="GST_C_3"/>
    <property type="match status" value="1"/>
</dbReference>
<proteinExistence type="predicted"/>
<evidence type="ECO:0000259" key="1">
    <source>
        <dbReference type="PROSITE" id="PS50404"/>
    </source>
</evidence>
<evidence type="ECO:0000313" key="2">
    <source>
        <dbReference type="EMBL" id="PNS08115.1"/>
    </source>
</evidence>
<dbReference type="Pfam" id="PF13410">
    <property type="entry name" value="GST_C_2"/>
    <property type="match status" value="1"/>
</dbReference>
<protein>
    <submittedName>
        <fullName evidence="2">Glutathione S-transferase</fullName>
    </submittedName>
</protein>
<dbReference type="PANTHER" id="PTHR42673">
    <property type="entry name" value="MALEYLACETOACETATE ISOMERASE"/>
    <property type="match status" value="1"/>
</dbReference>
<comment type="caution">
    <text evidence="2">The sequence shown here is derived from an EMBL/GenBank/DDBJ whole genome shotgun (WGS) entry which is preliminary data.</text>
</comment>
<dbReference type="SUPFAM" id="SSF52833">
    <property type="entry name" value="Thioredoxin-like"/>
    <property type="match status" value="1"/>
</dbReference>
<dbReference type="PROSITE" id="PS50404">
    <property type="entry name" value="GST_NTER"/>
    <property type="match status" value="1"/>
</dbReference>
<dbReference type="AlphaFoldDB" id="A0A2K1PZ98"/>
<dbReference type="SFLD" id="SFLDS00019">
    <property type="entry name" value="Glutathione_Transferase_(cytos"/>
    <property type="match status" value="1"/>
</dbReference>
<feature type="domain" description="GST N-terminal" evidence="1">
    <location>
        <begin position="1"/>
        <end position="76"/>
    </location>
</feature>
<dbReference type="GO" id="GO:0004364">
    <property type="term" value="F:glutathione transferase activity"/>
    <property type="evidence" value="ECO:0007669"/>
    <property type="project" value="TreeGrafter"/>
</dbReference>
<keyword evidence="3" id="KW-1185">Reference proteome</keyword>
<dbReference type="InterPro" id="IPR040079">
    <property type="entry name" value="Glutathione_S-Trfase"/>
</dbReference>
<sequence>MLTLHIANKNYSSWSLRPWLLMKVLEIPFAEQMHPFGEIFSFSPTRRVPCLVDGDVTIWDSLAITEYLAEHYSQVWPRDLVARAWARSATAEMHSGFSELRNICSMSCGQRVELAAIPPALADDIARLDALWSEGLWRFGGPFLAGKEFSAVDAFYAPVAFRIQTYGLKLGDAASAYVQRLLELPAMRDWYASALAETWREDAHETSIAAHGRISADFRSPES</sequence>
<dbReference type="Gene3D" id="1.20.1050.10">
    <property type="match status" value="1"/>
</dbReference>
<dbReference type="Pfam" id="PF13409">
    <property type="entry name" value="GST_N_2"/>
    <property type="match status" value="1"/>
</dbReference>
<keyword evidence="2" id="KW-0808">Transferase</keyword>
<dbReference type="OrthoDB" id="9799538at2"/>
<accession>A0A2K1PZ98</accession>
<gene>
    <name evidence="2" type="ORF">Lysil_2291</name>
</gene>